<feature type="chain" id="PRO_5002043610" evidence="1">
    <location>
        <begin position="22"/>
        <end position="41"/>
    </location>
</feature>
<sequence length="41" mass="4746">MPIMLMLIQVFMRTLKWTVLSQKSTTHIFLQGPVHKSTKSS</sequence>
<accession>A0A0A8ZHD7</accession>
<protein>
    <submittedName>
        <fullName evidence="2">Uncharacterized protein</fullName>
    </submittedName>
</protein>
<organism evidence="2">
    <name type="scientific">Arundo donax</name>
    <name type="common">Giant reed</name>
    <name type="synonym">Donax arundinaceus</name>
    <dbReference type="NCBI Taxonomy" id="35708"/>
    <lineage>
        <taxon>Eukaryota</taxon>
        <taxon>Viridiplantae</taxon>
        <taxon>Streptophyta</taxon>
        <taxon>Embryophyta</taxon>
        <taxon>Tracheophyta</taxon>
        <taxon>Spermatophyta</taxon>
        <taxon>Magnoliopsida</taxon>
        <taxon>Liliopsida</taxon>
        <taxon>Poales</taxon>
        <taxon>Poaceae</taxon>
        <taxon>PACMAD clade</taxon>
        <taxon>Arundinoideae</taxon>
        <taxon>Arundineae</taxon>
        <taxon>Arundo</taxon>
    </lineage>
</organism>
<dbReference type="AlphaFoldDB" id="A0A0A8ZHD7"/>
<reference evidence="2" key="2">
    <citation type="journal article" date="2015" name="Data Brief">
        <title>Shoot transcriptome of the giant reed, Arundo donax.</title>
        <authorList>
            <person name="Barrero R.A."/>
            <person name="Guerrero F.D."/>
            <person name="Moolhuijzen P."/>
            <person name="Goolsby J.A."/>
            <person name="Tidwell J."/>
            <person name="Bellgard S.E."/>
            <person name="Bellgard M.I."/>
        </authorList>
    </citation>
    <scope>NUCLEOTIDE SEQUENCE</scope>
    <source>
        <tissue evidence="2">Shoot tissue taken approximately 20 cm above the soil surface</tissue>
    </source>
</reference>
<evidence type="ECO:0000256" key="1">
    <source>
        <dbReference type="SAM" id="SignalP"/>
    </source>
</evidence>
<keyword evidence="1" id="KW-0732">Signal</keyword>
<name>A0A0A8ZHD7_ARUDO</name>
<reference evidence="2" key="1">
    <citation type="submission" date="2014-09" db="EMBL/GenBank/DDBJ databases">
        <authorList>
            <person name="Magalhaes I.L.F."/>
            <person name="Oliveira U."/>
            <person name="Santos F.R."/>
            <person name="Vidigal T.H.D.A."/>
            <person name="Brescovit A.D."/>
            <person name="Santos A.J."/>
        </authorList>
    </citation>
    <scope>NUCLEOTIDE SEQUENCE</scope>
    <source>
        <tissue evidence="2">Shoot tissue taken approximately 20 cm above the soil surface</tissue>
    </source>
</reference>
<feature type="signal peptide" evidence="1">
    <location>
        <begin position="1"/>
        <end position="21"/>
    </location>
</feature>
<evidence type="ECO:0000313" key="2">
    <source>
        <dbReference type="EMBL" id="JAD38824.1"/>
    </source>
</evidence>
<proteinExistence type="predicted"/>
<dbReference type="EMBL" id="GBRH01259071">
    <property type="protein sequence ID" value="JAD38824.1"/>
    <property type="molecule type" value="Transcribed_RNA"/>
</dbReference>